<keyword evidence="5" id="KW-1185">Reference proteome</keyword>
<evidence type="ECO:0000256" key="3">
    <source>
        <dbReference type="ARBA" id="ARBA00023295"/>
    </source>
</evidence>
<dbReference type="EMBL" id="VCIW01000024">
    <property type="protein sequence ID" value="TLS49087.1"/>
    <property type="molecule type" value="Genomic_DNA"/>
</dbReference>
<accession>A0A5R9FYG1</accession>
<dbReference type="PANTHER" id="PTHR11452">
    <property type="entry name" value="ALPHA-GALACTOSIDASE/ALPHA-N-ACETYLGALACTOSAMINIDASE"/>
    <property type="match status" value="1"/>
</dbReference>
<protein>
    <submittedName>
        <fullName evidence="4">Alpha-galactosidase</fullName>
    </submittedName>
</protein>
<name>A0A5R9FYG1_9BACL</name>
<evidence type="ECO:0000313" key="4">
    <source>
        <dbReference type="EMBL" id="TLS49087.1"/>
    </source>
</evidence>
<dbReference type="AlphaFoldDB" id="A0A5R9FYG1"/>
<dbReference type="PANTHER" id="PTHR11452:SF75">
    <property type="entry name" value="ALPHA-GALACTOSIDASE MEL1"/>
    <property type="match status" value="1"/>
</dbReference>
<evidence type="ECO:0000256" key="2">
    <source>
        <dbReference type="ARBA" id="ARBA00022801"/>
    </source>
</evidence>
<dbReference type="Gene3D" id="3.20.20.70">
    <property type="entry name" value="Aldolase class I"/>
    <property type="match status" value="1"/>
</dbReference>
<evidence type="ECO:0000313" key="5">
    <source>
        <dbReference type="Proteomes" id="UP000309676"/>
    </source>
</evidence>
<gene>
    <name evidence="4" type="ORF">FE782_26970</name>
</gene>
<dbReference type="InterPro" id="IPR013785">
    <property type="entry name" value="Aldolase_TIM"/>
</dbReference>
<comment type="caution">
    <text evidence="4">The sequence shown here is derived from an EMBL/GenBank/DDBJ whole genome shotgun (WGS) entry which is preliminary data.</text>
</comment>
<keyword evidence="2" id="KW-0378">Hydrolase</keyword>
<organism evidence="4 5">
    <name type="scientific">Paenibacillus antri</name>
    <dbReference type="NCBI Taxonomy" id="2582848"/>
    <lineage>
        <taxon>Bacteria</taxon>
        <taxon>Bacillati</taxon>
        <taxon>Bacillota</taxon>
        <taxon>Bacilli</taxon>
        <taxon>Bacillales</taxon>
        <taxon>Paenibacillaceae</taxon>
        <taxon>Paenibacillus</taxon>
    </lineage>
</organism>
<dbReference type="GO" id="GO:0004553">
    <property type="term" value="F:hydrolase activity, hydrolyzing O-glycosyl compounds"/>
    <property type="evidence" value="ECO:0007669"/>
    <property type="project" value="InterPro"/>
</dbReference>
<keyword evidence="3" id="KW-0326">Glycosidase</keyword>
<dbReference type="OrthoDB" id="1031955at2"/>
<dbReference type="InterPro" id="IPR017853">
    <property type="entry name" value="GH"/>
</dbReference>
<proteinExistence type="inferred from homology"/>
<sequence length="695" mass="76931">MVQAKAGSIQVIREADFFTVDNGLIAVVSDLAHGALTIRWQGGAALEGLFSETAYRSGVARTTHYGSHRVDEASIEDIDDVFGRGIAWAVEHTSAARVGEVAPPVLRQRFRLYDGQPYCLVELEAVCETEWETGEMAPLAALRNDGSILKPGDAETDDREELRILFVPYDNDKWVRYGSYPIPGSVESYEATAIYGANSRRGIVLGSVRHDFWKTGIRAEGTFAGELTRLRVFGGVSGLHTRDTLPHGAAKGLVNVSPLIFVGAYDDYRTGMEAFGRANAALVPALPWDGGVPFGWNSWSAVMSKLDLDVYAHTSDFLRDELLDGGFHGDDGAVYVNFDAFWNHLPAGELEEAVRRAKANGQKPGIYFSPFAYWGKDPERPVEGFEGQYVYRDILLKDDAGRLLPTLDGAYAIDLSHPIALERIRKELQNFVDWGFDYAKADFLSHGAMEGRHYDPEIRTGVQAYHLGMRTIRDALAPEKIGRPFLINLSIAPLFPHGYAHSRRVSCDAFGLIGDTEYMLNAVSHGWWINDALYRFNDPDHTVLYKSANQRATTEQEGRSRLTASVIAGTSLLLGDDYRQEEAARRAREWMTHPAVMALARLGRTFRPAGRPSGSKASDVFTLRTGEEHWIAAFNYDPNAGVRKEFSFEELGISQTGALSIVDVWSGAEQSIGADARCLVELEPAEAKLLRIRNQ</sequence>
<comment type="similarity">
    <text evidence="1">Belongs to the glycosyl hydrolase 27 family.</text>
</comment>
<dbReference type="Proteomes" id="UP000309676">
    <property type="component" value="Unassembled WGS sequence"/>
</dbReference>
<evidence type="ECO:0000256" key="1">
    <source>
        <dbReference type="ARBA" id="ARBA00009743"/>
    </source>
</evidence>
<dbReference type="InterPro" id="IPR002241">
    <property type="entry name" value="Glyco_hydro_27"/>
</dbReference>
<dbReference type="SUPFAM" id="SSF51445">
    <property type="entry name" value="(Trans)glycosidases"/>
    <property type="match status" value="1"/>
</dbReference>
<dbReference type="RefSeq" id="WP_138197469.1">
    <property type="nucleotide sequence ID" value="NZ_VCIW01000024.1"/>
</dbReference>
<dbReference type="GO" id="GO:0005975">
    <property type="term" value="P:carbohydrate metabolic process"/>
    <property type="evidence" value="ECO:0007669"/>
    <property type="project" value="InterPro"/>
</dbReference>
<reference evidence="4 5" key="1">
    <citation type="submission" date="2019-05" db="EMBL/GenBank/DDBJ databases">
        <authorList>
            <person name="Narsing Rao M.P."/>
            <person name="Li W.J."/>
        </authorList>
    </citation>
    <scope>NUCLEOTIDE SEQUENCE [LARGE SCALE GENOMIC DNA]</scope>
    <source>
        <strain evidence="4 5">SYSU_K30003</strain>
    </source>
</reference>